<dbReference type="Gene3D" id="3.40.50.620">
    <property type="entry name" value="HUPs"/>
    <property type="match status" value="1"/>
</dbReference>
<dbReference type="PIRSF" id="PIRSF006276">
    <property type="entry name" value="UspA"/>
    <property type="match status" value="1"/>
</dbReference>
<dbReference type="PRINTS" id="PR01438">
    <property type="entry name" value="UNVRSLSTRESS"/>
</dbReference>
<dbReference type="AlphaFoldDB" id="A0A2A2TK26"/>
<dbReference type="PANTHER" id="PTHR46268">
    <property type="entry name" value="STRESS RESPONSE PROTEIN NHAX"/>
    <property type="match status" value="1"/>
</dbReference>
<proteinExistence type="inferred from homology"/>
<reference evidence="3 4" key="1">
    <citation type="submission" date="2017-08" db="EMBL/GenBank/DDBJ databases">
        <title>Draft genome sequence of filamentous cyanobacterium Calothrix elsteri CCALA 953.</title>
        <authorList>
            <person name="Gagunashvili A.N."/>
            <person name="Elster J."/>
            <person name="Andresson O.S."/>
        </authorList>
    </citation>
    <scope>NUCLEOTIDE SEQUENCE [LARGE SCALE GENOMIC DNA]</scope>
    <source>
        <strain evidence="3 4">CCALA 953</strain>
    </source>
</reference>
<keyword evidence="4" id="KW-1185">Reference proteome</keyword>
<dbReference type="OrthoDB" id="516822at2"/>
<gene>
    <name evidence="3" type="ORF">CK510_10530</name>
</gene>
<evidence type="ECO:0000256" key="1">
    <source>
        <dbReference type="ARBA" id="ARBA00008791"/>
    </source>
</evidence>
<protein>
    <submittedName>
        <fullName evidence="3">Universal stress protein UspA</fullName>
    </submittedName>
</protein>
<name>A0A2A2TK26_9CYAN</name>
<dbReference type="EMBL" id="NTFS01000091">
    <property type="protein sequence ID" value="PAX56134.1"/>
    <property type="molecule type" value="Genomic_DNA"/>
</dbReference>
<dbReference type="RefSeq" id="WP_095721655.1">
    <property type="nucleotide sequence ID" value="NZ_NTFS01000091.1"/>
</dbReference>
<dbReference type="InterPro" id="IPR006016">
    <property type="entry name" value="UspA"/>
</dbReference>
<evidence type="ECO:0000313" key="4">
    <source>
        <dbReference type="Proteomes" id="UP000218238"/>
    </source>
</evidence>
<dbReference type="CDD" id="cd00293">
    <property type="entry name" value="USP-like"/>
    <property type="match status" value="1"/>
</dbReference>
<comment type="caution">
    <text evidence="3">The sequence shown here is derived from an EMBL/GenBank/DDBJ whole genome shotgun (WGS) entry which is preliminary data.</text>
</comment>
<organism evidence="3 4">
    <name type="scientific">Brunnivagina elsteri CCALA 953</name>
    <dbReference type="NCBI Taxonomy" id="987040"/>
    <lineage>
        <taxon>Bacteria</taxon>
        <taxon>Bacillati</taxon>
        <taxon>Cyanobacteriota</taxon>
        <taxon>Cyanophyceae</taxon>
        <taxon>Nostocales</taxon>
        <taxon>Calotrichaceae</taxon>
        <taxon>Brunnivagina</taxon>
    </lineage>
</organism>
<evidence type="ECO:0000259" key="2">
    <source>
        <dbReference type="Pfam" id="PF00582"/>
    </source>
</evidence>
<dbReference type="InterPro" id="IPR014729">
    <property type="entry name" value="Rossmann-like_a/b/a_fold"/>
</dbReference>
<dbReference type="PANTHER" id="PTHR46268:SF8">
    <property type="entry name" value="UNIVERSAL STRESS PROTEIN SLL1388"/>
    <property type="match status" value="1"/>
</dbReference>
<accession>A0A2A2TK26</accession>
<sequence length="179" mass="19981">MFHKILVAVDNSPISEKVFNEAVSIAKATNANLMLLNVLSPFEESYLNSAGIYTNSYYPTFNANNIDYYMGAWEELKQQGLNYLKILSDEATKLDIPTEFTQNLGDPGKIICEVSINWNADLIIIGRRGHRGLNEFFLGSVSNYVLHHAPCSVLTVQGQIITKSGESQESKEIEKVETT</sequence>
<dbReference type="InterPro" id="IPR006015">
    <property type="entry name" value="Universal_stress_UspA"/>
</dbReference>
<dbReference type="Pfam" id="PF00582">
    <property type="entry name" value="Usp"/>
    <property type="match status" value="1"/>
</dbReference>
<dbReference type="SUPFAM" id="SSF52402">
    <property type="entry name" value="Adenine nucleotide alpha hydrolases-like"/>
    <property type="match status" value="1"/>
</dbReference>
<evidence type="ECO:0000313" key="3">
    <source>
        <dbReference type="EMBL" id="PAX56134.1"/>
    </source>
</evidence>
<feature type="domain" description="UspA" evidence="2">
    <location>
        <begin position="1"/>
        <end position="156"/>
    </location>
</feature>
<dbReference type="Proteomes" id="UP000218238">
    <property type="component" value="Unassembled WGS sequence"/>
</dbReference>
<comment type="similarity">
    <text evidence="1">Belongs to the universal stress protein A family.</text>
</comment>